<dbReference type="AlphaFoldDB" id="A0A2K3YNM7"/>
<organism evidence="1 2">
    <name type="scientific">Staphylococcus rostri</name>
    <dbReference type="NCBI Taxonomy" id="522262"/>
    <lineage>
        <taxon>Bacteria</taxon>
        <taxon>Bacillati</taxon>
        <taxon>Bacillota</taxon>
        <taxon>Bacilli</taxon>
        <taxon>Bacillales</taxon>
        <taxon>Staphylococcaceae</taxon>
        <taxon>Staphylococcus</taxon>
    </lineage>
</organism>
<reference evidence="1 2" key="1">
    <citation type="submission" date="2017-08" db="EMBL/GenBank/DDBJ databases">
        <title>Draft genome sequences of 64 type strains of genus Staph aureus.</title>
        <authorList>
            <person name="Cole K."/>
            <person name="Golubchik T."/>
            <person name="Russell J."/>
            <person name="Foster D."/>
            <person name="Llewelyn M."/>
            <person name="Wilson D."/>
            <person name="Crook D."/>
            <person name="Paul J."/>
        </authorList>
    </citation>
    <scope>NUCLEOTIDE SEQUENCE [LARGE SCALE GENOMIC DNA]</scope>
    <source>
        <strain evidence="1 2">DSM 21968</strain>
    </source>
</reference>
<protein>
    <submittedName>
        <fullName evidence="1">Uncharacterized protein</fullName>
    </submittedName>
</protein>
<evidence type="ECO:0000313" key="2">
    <source>
        <dbReference type="Proteomes" id="UP000242752"/>
    </source>
</evidence>
<name>A0A2K3YNM7_9STAP</name>
<accession>A0A2K3YNM7</accession>
<dbReference type="Proteomes" id="UP000242752">
    <property type="component" value="Unassembled WGS sequence"/>
</dbReference>
<sequence length="76" mass="9329">MDKILFDKKFDELKEFLEVELNVESDYFKQTQQKFYEFDPEMSEEKNFYLSLYELNKKYSQAIAYNTAMLLLKEDE</sequence>
<proteinExistence type="predicted"/>
<dbReference type="RefSeq" id="WP_103358334.1">
    <property type="nucleotide sequence ID" value="NZ_PPRF01000042.1"/>
</dbReference>
<gene>
    <name evidence="1" type="ORF">CD122_07265</name>
</gene>
<keyword evidence="2" id="KW-1185">Reference proteome</keyword>
<evidence type="ECO:0000313" key="1">
    <source>
        <dbReference type="EMBL" id="PNZ27181.1"/>
    </source>
</evidence>
<dbReference type="EMBL" id="PPRF01000042">
    <property type="protein sequence ID" value="PNZ27181.1"/>
    <property type="molecule type" value="Genomic_DNA"/>
</dbReference>
<dbReference type="OrthoDB" id="9882939at2"/>
<comment type="caution">
    <text evidence="1">The sequence shown here is derived from an EMBL/GenBank/DDBJ whole genome shotgun (WGS) entry which is preliminary data.</text>
</comment>